<keyword evidence="5" id="KW-0597">Phosphoprotein</keyword>
<dbReference type="GO" id="GO:0000155">
    <property type="term" value="F:phosphorelay sensor kinase activity"/>
    <property type="evidence" value="ECO:0007669"/>
    <property type="project" value="InterPro"/>
</dbReference>
<evidence type="ECO:0000256" key="10">
    <source>
        <dbReference type="ARBA" id="ARBA00023012"/>
    </source>
</evidence>
<keyword evidence="10" id="KW-0902">Two-component regulatory system</keyword>
<evidence type="ECO:0000256" key="11">
    <source>
        <dbReference type="ARBA" id="ARBA00023136"/>
    </source>
</evidence>
<sequence>MGIFQKGKEYLQQRFLDGSKHIELRKLLWVSFTLTSVVATLLMGISFYYRFAAQSAQTTWEGNDTRIEDAAEQVTAHFRNMIKVSDTLYYRVIKGTDLQQDTISDDFRLIYEMNKDNVESIALFSIDGNLICATPNSHLRPNFSLQKEAWYGSALDTEENIRFGAPQVSRVFRAEGDGYTRVIPMSRMVQLTMGDQTKRGVLLINLRYDVLQDMLENVMVGEESYVYLAGENGNLLYHPMQDQIAAGTMKEETLPLLMSSLEGDVQAKPYTFLHKTIGYTGWHMVGVSKGDTPSLHNWKTRSFILFLLAFFLNAMMLINFYVSRKVTEPMHRLEGAVKRIQAGDLNTKIQASGVYEIQNLSNAIEEMERNLKQLMEDIVQEHEAKRKSDLMVLQNQINPHFLYNTLDVIVWMIENEKSGDAVKAVTALARFFRISLSRGKTVIPVSDEVEHVRNYLMIQEMRFKNKFTYAFDVKEETKQLGTVKLILQPLVENAIYHAMEFMDDDGELTVKGYLEGEELILSVTDNGCGMTKERAEALLRGDFVQTGKGSGVGLRNVQERIQLVFGEKYGLRILSEPDEGTCIEIHLPAIPYEEMKERGMVS</sequence>
<dbReference type="InterPro" id="IPR033479">
    <property type="entry name" value="dCache_1"/>
</dbReference>
<evidence type="ECO:0000313" key="16">
    <source>
        <dbReference type="EMBL" id="SHK66375.1"/>
    </source>
</evidence>
<dbReference type="Gene3D" id="3.30.450.20">
    <property type="entry name" value="PAS domain"/>
    <property type="match status" value="1"/>
</dbReference>
<dbReference type="SUPFAM" id="SSF55874">
    <property type="entry name" value="ATPase domain of HSP90 chaperone/DNA topoisomerase II/histidine kinase"/>
    <property type="match status" value="1"/>
</dbReference>
<dbReference type="GeneID" id="78176071"/>
<dbReference type="Pfam" id="PF02743">
    <property type="entry name" value="dCache_1"/>
    <property type="match status" value="1"/>
</dbReference>
<comment type="catalytic activity">
    <reaction evidence="1">
        <text>ATP + protein L-histidine = ADP + protein N-phospho-L-histidine.</text>
        <dbReference type="EC" id="2.7.13.3"/>
    </reaction>
</comment>
<keyword evidence="11 13" id="KW-0472">Membrane</keyword>
<keyword evidence="4" id="KW-1003">Cell membrane</keyword>
<evidence type="ECO:0000259" key="15">
    <source>
        <dbReference type="PROSITE" id="PS50885"/>
    </source>
</evidence>
<dbReference type="EC" id="2.7.13.3" evidence="3"/>
<dbReference type="PANTHER" id="PTHR34220">
    <property type="entry name" value="SENSOR HISTIDINE KINASE YPDA"/>
    <property type="match status" value="1"/>
</dbReference>
<name>A0A1M6UAT8_9FIRM</name>
<feature type="transmembrane region" description="Helical" evidence="13">
    <location>
        <begin position="303"/>
        <end position="322"/>
    </location>
</feature>
<dbReference type="InterPro" id="IPR003660">
    <property type="entry name" value="HAMP_dom"/>
</dbReference>
<dbReference type="CDD" id="cd06225">
    <property type="entry name" value="HAMP"/>
    <property type="match status" value="1"/>
</dbReference>
<evidence type="ECO:0000256" key="7">
    <source>
        <dbReference type="ARBA" id="ARBA00022692"/>
    </source>
</evidence>
<evidence type="ECO:0000256" key="8">
    <source>
        <dbReference type="ARBA" id="ARBA00022777"/>
    </source>
</evidence>
<dbReference type="Gene3D" id="6.10.340.10">
    <property type="match status" value="1"/>
</dbReference>
<dbReference type="Pfam" id="PF02518">
    <property type="entry name" value="HATPase_c"/>
    <property type="match status" value="1"/>
</dbReference>
<dbReference type="InterPro" id="IPR005467">
    <property type="entry name" value="His_kinase_dom"/>
</dbReference>
<feature type="transmembrane region" description="Helical" evidence="13">
    <location>
        <begin position="27"/>
        <end position="49"/>
    </location>
</feature>
<dbReference type="PANTHER" id="PTHR34220:SF7">
    <property type="entry name" value="SENSOR HISTIDINE KINASE YPDA"/>
    <property type="match status" value="1"/>
</dbReference>
<protein>
    <recommendedName>
        <fullName evidence="3">histidine kinase</fullName>
        <ecNumber evidence="3">2.7.13.3</ecNumber>
    </recommendedName>
</protein>
<comment type="subcellular location">
    <subcellularLocation>
        <location evidence="2">Cell membrane</location>
        <topology evidence="2">Multi-pass membrane protein</topology>
    </subcellularLocation>
</comment>
<dbReference type="Pfam" id="PF06580">
    <property type="entry name" value="His_kinase"/>
    <property type="match status" value="1"/>
</dbReference>
<accession>A0A1M6UAT8</accession>
<evidence type="ECO:0000256" key="5">
    <source>
        <dbReference type="ARBA" id="ARBA00022553"/>
    </source>
</evidence>
<dbReference type="RefSeq" id="WP_084730651.1">
    <property type="nucleotide sequence ID" value="NZ_FRAH01000038.1"/>
</dbReference>
<evidence type="ECO:0000256" key="6">
    <source>
        <dbReference type="ARBA" id="ARBA00022679"/>
    </source>
</evidence>
<dbReference type="PRINTS" id="PR00344">
    <property type="entry name" value="BCTRLSENSOR"/>
</dbReference>
<evidence type="ECO:0000256" key="12">
    <source>
        <dbReference type="SAM" id="Coils"/>
    </source>
</evidence>
<dbReference type="InterPro" id="IPR010559">
    <property type="entry name" value="Sig_transdc_His_kin_internal"/>
</dbReference>
<dbReference type="Pfam" id="PF00672">
    <property type="entry name" value="HAMP"/>
    <property type="match status" value="1"/>
</dbReference>
<evidence type="ECO:0000313" key="17">
    <source>
        <dbReference type="Proteomes" id="UP000183975"/>
    </source>
</evidence>
<evidence type="ECO:0000256" key="1">
    <source>
        <dbReference type="ARBA" id="ARBA00000085"/>
    </source>
</evidence>
<dbReference type="InterPro" id="IPR050640">
    <property type="entry name" value="Bact_2-comp_sensor_kinase"/>
</dbReference>
<dbReference type="SMART" id="SM00387">
    <property type="entry name" value="HATPase_c"/>
    <property type="match status" value="1"/>
</dbReference>
<proteinExistence type="predicted"/>
<evidence type="ECO:0000256" key="13">
    <source>
        <dbReference type="SAM" id="Phobius"/>
    </source>
</evidence>
<keyword evidence="6" id="KW-0808">Transferase</keyword>
<dbReference type="InterPro" id="IPR004358">
    <property type="entry name" value="Sig_transdc_His_kin-like_C"/>
</dbReference>
<dbReference type="InterPro" id="IPR036890">
    <property type="entry name" value="HATPase_C_sf"/>
</dbReference>
<evidence type="ECO:0000259" key="14">
    <source>
        <dbReference type="PROSITE" id="PS50109"/>
    </source>
</evidence>
<dbReference type="SUPFAM" id="SSF158472">
    <property type="entry name" value="HAMP domain-like"/>
    <property type="match status" value="1"/>
</dbReference>
<dbReference type="SMART" id="SM00304">
    <property type="entry name" value="HAMP"/>
    <property type="match status" value="1"/>
</dbReference>
<dbReference type="OrthoDB" id="9809348at2"/>
<feature type="domain" description="Histidine kinase" evidence="14">
    <location>
        <begin position="487"/>
        <end position="591"/>
    </location>
</feature>
<feature type="coiled-coil region" evidence="12">
    <location>
        <begin position="357"/>
        <end position="384"/>
    </location>
</feature>
<dbReference type="AlphaFoldDB" id="A0A1M6UAT8"/>
<evidence type="ECO:0000256" key="4">
    <source>
        <dbReference type="ARBA" id="ARBA00022475"/>
    </source>
</evidence>
<dbReference type="InterPro" id="IPR003594">
    <property type="entry name" value="HATPase_dom"/>
</dbReference>
<reference evidence="16 17" key="1">
    <citation type="submission" date="2016-11" db="EMBL/GenBank/DDBJ databases">
        <authorList>
            <person name="Jaros S."/>
            <person name="Januszkiewicz K."/>
            <person name="Wedrychowicz H."/>
        </authorList>
    </citation>
    <scope>NUCLEOTIDE SEQUENCE [LARGE SCALE GENOMIC DNA]</scope>
    <source>
        <strain evidence="16 17">DSM 14214</strain>
    </source>
</reference>
<feature type="domain" description="HAMP" evidence="15">
    <location>
        <begin position="324"/>
        <end position="376"/>
    </location>
</feature>
<evidence type="ECO:0000256" key="3">
    <source>
        <dbReference type="ARBA" id="ARBA00012438"/>
    </source>
</evidence>
<keyword evidence="8 16" id="KW-0418">Kinase</keyword>
<dbReference type="Proteomes" id="UP000183975">
    <property type="component" value="Unassembled WGS sequence"/>
</dbReference>
<keyword evidence="7 13" id="KW-0812">Transmembrane</keyword>
<gene>
    <name evidence="16" type="ORF">SAMN02745138_02121</name>
</gene>
<dbReference type="GO" id="GO:0005886">
    <property type="term" value="C:plasma membrane"/>
    <property type="evidence" value="ECO:0007669"/>
    <property type="project" value="UniProtKB-SubCell"/>
</dbReference>
<dbReference type="PROSITE" id="PS50109">
    <property type="entry name" value="HIS_KIN"/>
    <property type="match status" value="1"/>
</dbReference>
<dbReference type="EMBL" id="FRAH01000038">
    <property type="protein sequence ID" value="SHK66375.1"/>
    <property type="molecule type" value="Genomic_DNA"/>
</dbReference>
<keyword evidence="17" id="KW-1185">Reference proteome</keyword>
<evidence type="ECO:0000256" key="2">
    <source>
        <dbReference type="ARBA" id="ARBA00004651"/>
    </source>
</evidence>
<keyword evidence="9 13" id="KW-1133">Transmembrane helix</keyword>
<organism evidence="16 17">
    <name type="scientific">Anaerotignum lactatifermentans DSM 14214</name>
    <dbReference type="NCBI Taxonomy" id="1121323"/>
    <lineage>
        <taxon>Bacteria</taxon>
        <taxon>Bacillati</taxon>
        <taxon>Bacillota</taxon>
        <taxon>Clostridia</taxon>
        <taxon>Lachnospirales</taxon>
        <taxon>Anaerotignaceae</taxon>
        <taxon>Anaerotignum</taxon>
    </lineage>
</organism>
<evidence type="ECO:0000256" key="9">
    <source>
        <dbReference type="ARBA" id="ARBA00022989"/>
    </source>
</evidence>
<keyword evidence="12" id="KW-0175">Coiled coil</keyword>
<dbReference type="Gene3D" id="3.30.565.10">
    <property type="entry name" value="Histidine kinase-like ATPase, C-terminal domain"/>
    <property type="match status" value="1"/>
</dbReference>
<dbReference type="PROSITE" id="PS50885">
    <property type="entry name" value="HAMP"/>
    <property type="match status" value="1"/>
</dbReference>